<evidence type="ECO:0000256" key="6">
    <source>
        <dbReference type="ARBA" id="ARBA00022777"/>
    </source>
</evidence>
<dbReference type="PANTHER" id="PTHR11441">
    <property type="entry name" value="THYMIDINE KINASE"/>
    <property type="match status" value="1"/>
</dbReference>
<dbReference type="Gene3D" id="3.40.50.300">
    <property type="entry name" value="P-loop containing nucleotide triphosphate hydrolases"/>
    <property type="match status" value="1"/>
</dbReference>
<dbReference type="PIRSF" id="PIRSF035805">
    <property type="entry name" value="TK_cell"/>
    <property type="match status" value="1"/>
</dbReference>
<comment type="similarity">
    <text evidence="1 9">Belongs to the thymidine kinase family.</text>
</comment>
<keyword evidence="4 8" id="KW-0808">Transferase</keyword>
<dbReference type="SUPFAM" id="SSF57716">
    <property type="entry name" value="Glucocorticoid receptor-like (DNA-binding domain)"/>
    <property type="match status" value="1"/>
</dbReference>
<dbReference type="PANTHER" id="PTHR11441:SF0">
    <property type="entry name" value="THYMIDINE KINASE, CYTOSOLIC"/>
    <property type="match status" value="1"/>
</dbReference>
<dbReference type="InterPro" id="IPR001267">
    <property type="entry name" value="Thymidine_kinase"/>
</dbReference>
<protein>
    <recommendedName>
        <fullName evidence="2 8">Thymidine kinase</fullName>
        <ecNumber evidence="2 8">2.7.1.21</ecNumber>
    </recommendedName>
</protein>
<reference evidence="10 11" key="1">
    <citation type="submission" date="2021-01" db="EMBL/GenBank/DDBJ databases">
        <title>Whole genome shotgun sequence of Actinoplanes lobatus NBRC 12513.</title>
        <authorList>
            <person name="Komaki H."/>
            <person name="Tamura T."/>
        </authorList>
    </citation>
    <scope>NUCLEOTIDE SEQUENCE [LARGE SCALE GENOMIC DNA]</scope>
    <source>
        <strain evidence="10 11">NBRC 12513</strain>
    </source>
</reference>
<keyword evidence="3 8" id="KW-0237">DNA synthesis</keyword>
<dbReference type="Pfam" id="PF00265">
    <property type="entry name" value="TK"/>
    <property type="match status" value="1"/>
</dbReference>
<comment type="catalytic activity">
    <reaction evidence="8">
        <text>thymidine + ATP = dTMP + ADP + H(+)</text>
        <dbReference type="Rhea" id="RHEA:19129"/>
        <dbReference type="ChEBI" id="CHEBI:15378"/>
        <dbReference type="ChEBI" id="CHEBI:17748"/>
        <dbReference type="ChEBI" id="CHEBI:30616"/>
        <dbReference type="ChEBI" id="CHEBI:63528"/>
        <dbReference type="ChEBI" id="CHEBI:456216"/>
        <dbReference type="EC" id="2.7.1.21"/>
    </reaction>
</comment>
<name>A0ABQ4ALE7_9ACTN</name>
<evidence type="ECO:0000256" key="5">
    <source>
        <dbReference type="ARBA" id="ARBA00022741"/>
    </source>
</evidence>
<gene>
    <name evidence="10" type="primary">tdk_1</name>
    <name evidence="10" type="ORF">Alo02nite_47240</name>
</gene>
<evidence type="ECO:0000256" key="8">
    <source>
        <dbReference type="RuleBase" id="RU000544"/>
    </source>
</evidence>
<evidence type="ECO:0000256" key="1">
    <source>
        <dbReference type="ARBA" id="ARBA00007587"/>
    </source>
</evidence>
<evidence type="ECO:0000256" key="9">
    <source>
        <dbReference type="RuleBase" id="RU004165"/>
    </source>
</evidence>
<evidence type="ECO:0000313" key="10">
    <source>
        <dbReference type="EMBL" id="GIE41826.1"/>
    </source>
</evidence>
<evidence type="ECO:0000256" key="3">
    <source>
        <dbReference type="ARBA" id="ARBA00022634"/>
    </source>
</evidence>
<dbReference type="Proteomes" id="UP000631312">
    <property type="component" value="Unassembled WGS sequence"/>
</dbReference>
<dbReference type="NCBIfam" id="NF003297">
    <property type="entry name" value="PRK04296.1-2"/>
    <property type="match status" value="1"/>
</dbReference>
<evidence type="ECO:0000313" key="11">
    <source>
        <dbReference type="Proteomes" id="UP000631312"/>
    </source>
</evidence>
<keyword evidence="7 8" id="KW-0067">ATP-binding</keyword>
<keyword evidence="5 8" id="KW-0547">Nucleotide-binding</keyword>
<organism evidence="10 11">
    <name type="scientific">Actinoplanes lobatus</name>
    <dbReference type="NCBI Taxonomy" id="113568"/>
    <lineage>
        <taxon>Bacteria</taxon>
        <taxon>Bacillati</taxon>
        <taxon>Actinomycetota</taxon>
        <taxon>Actinomycetes</taxon>
        <taxon>Micromonosporales</taxon>
        <taxon>Micromonosporaceae</taxon>
        <taxon>Actinoplanes</taxon>
    </lineage>
</organism>
<comment type="caution">
    <text evidence="10">The sequence shown here is derived from an EMBL/GenBank/DDBJ whole genome shotgun (WGS) entry which is preliminary data.</text>
</comment>
<dbReference type="SUPFAM" id="SSF52540">
    <property type="entry name" value="P-loop containing nucleoside triphosphate hydrolases"/>
    <property type="match status" value="1"/>
</dbReference>
<dbReference type="InterPro" id="IPR027417">
    <property type="entry name" value="P-loop_NTPase"/>
</dbReference>
<dbReference type="GO" id="GO:0016301">
    <property type="term" value="F:kinase activity"/>
    <property type="evidence" value="ECO:0007669"/>
    <property type="project" value="UniProtKB-KW"/>
</dbReference>
<sequence length="224" mass="24113">MVPVTVSTPVVSRVRTLAPVFHELTLFHGSMGAGKSTLALQNAYNRRQAGRPGILLTSMDRAGAGVMSSRLGVAADAIEVTDGTELTALIAREVPAGGFVIVDEAQFLRPEQVEQLAWVVDELCVDVDAYAISTDFMSRLFPGARRLLELADNIVSLQVEVTCWCGRPGRQNARIEDGRVARSGAQVAVGDTSDAAEVTYRVLCRRHWRDGVAGPDSVTAETNF</sequence>
<proteinExistence type="inferred from homology"/>
<dbReference type="EC" id="2.7.1.21" evidence="2 8"/>
<evidence type="ECO:0000256" key="7">
    <source>
        <dbReference type="ARBA" id="ARBA00022840"/>
    </source>
</evidence>
<keyword evidence="11" id="KW-1185">Reference proteome</keyword>
<evidence type="ECO:0000256" key="4">
    <source>
        <dbReference type="ARBA" id="ARBA00022679"/>
    </source>
</evidence>
<keyword evidence="6 8" id="KW-0418">Kinase</keyword>
<evidence type="ECO:0000256" key="2">
    <source>
        <dbReference type="ARBA" id="ARBA00012118"/>
    </source>
</evidence>
<dbReference type="EMBL" id="BOMP01000077">
    <property type="protein sequence ID" value="GIE41826.1"/>
    <property type="molecule type" value="Genomic_DNA"/>
</dbReference>
<accession>A0ABQ4ALE7</accession>